<gene>
    <name evidence="2" type="ORF">ABS770_08890</name>
</gene>
<sequence>MIRPAPRLTVSVVVPTCNRASLLREALASIRALEGPDLAFEIIVGDNGRPGPGAEAAAEFGALHVAVARPGAGAARNAALLRASAPYVAFLDDDDVWQPGHIRAHLLRLEAEPDLGIVFGQVVTTSQDLEPVYGPWPADLPADGGALLRRMLSGYFPQVGATVVRRSLVDSVGLFDEALLGDQDWDWQIRAVRRHRAGFVAVPCVHFRQRPPGTFDSLIARRIHFTRLVFHRHAPALGVSRLAALRLYFATVQGYYDAFLDGAQAHAARGDRRAAAGALLSAFRLMPHRAIKDAVRPTHLREALLAVVQAGRPLAGAAEPGTR</sequence>
<evidence type="ECO:0000313" key="2">
    <source>
        <dbReference type="EMBL" id="MER2288369.1"/>
    </source>
</evidence>
<keyword evidence="3" id="KW-1185">Reference proteome</keyword>
<name>A0ABV1R0J8_9HYPH</name>
<proteinExistence type="predicted"/>
<keyword evidence="2" id="KW-0328">Glycosyltransferase</keyword>
<dbReference type="Pfam" id="PF00535">
    <property type="entry name" value="Glycos_transf_2"/>
    <property type="match status" value="1"/>
</dbReference>
<evidence type="ECO:0000259" key="1">
    <source>
        <dbReference type="Pfam" id="PF00535"/>
    </source>
</evidence>
<dbReference type="SUPFAM" id="SSF53448">
    <property type="entry name" value="Nucleotide-diphospho-sugar transferases"/>
    <property type="match status" value="1"/>
</dbReference>
<feature type="domain" description="Glycosyltransferase 2-like" evidence="1">
    <location>
        <begin position="11"/>
        <end position="126"/>
    </location>
</feature>
<reference evidence="2" key="1">
    <citation type="submission" date="2024-06" db="EMBL/GenBank/DDBJ databases">
        <authorList>
            <person name="Campbell A.G."/>
        </authorList>
    </citation>
    <scope>NUCLEOTIDE SEQUENCE</scope>
    <source>
        <strain evidence="2">EM17</strain>
    </source>
</reference>
<dbReference type="EC" id="2.4.-.-" evidence="2"/>
<dbReference type="CDD" id="cd00761">
    <property type="entry name" value="Glyco_tranf_GTA_type"/>
    <property type="match status" value="1"/>
</dbReference>
<accession>A0ABV1R0J8</accession>
<dbReference type="Proteomes" id="UP001432995">
    <property type="component" value="Unassembled WGS sequence"/>
</dbReference>
<dbReference type="InterPro" id="IPR001173">
    <property type="entry name" value="Glyco_trans_2-like"/>
</dbReference>
<dbReference type="GO" id="GO:0016757">
    <property type="term" value="F:glycosyltransferase activity"/>
    <property type="evidence" value="ECO:0007669"/>
    <property type="project" value="UniProtKB-KW"/>
</dbReference>
<keyword evidence="2" id="KW-0808">Transferase</keyword>
<dbReference type="PANTHER" id="PTHR43685:SF2">
    <property type="entry name" value="GLYCOSYLTRANSFERASE 2-LIKE DOMAIN-CONTAINING PROTEIN"/>
    <property type="match status" value="1"/>
</dbReference>
<dbReference type="PANTHER" id="PTHR43685">
    <property type="entry name" value="GLYCOSYLTRANSFERASE"/>
    <property type="match status" value="1"/>
</dbReference>
<dbReference type="InterPro" id="IPR050834">
    <property type="entry name" value="Glycosyltransf_2"/>
</dbReference>
<comment type="caution">
    <text evidence="2">The sequence shown here is derived from an EMBL/GenBank/DDBJ whole genome shotgun (WGS) entry which is preliminary data.</text>
</comment>
<evidence type="ECO:0000313" key="3">
    <source>
        <dbReference type="Proteomes" id="UP001432995"/>
    </source>
</evidence>
<organism evidence="2 3">
    <name type="scientific">Methylobacterium brachiatum</name>
    <dbReference type="NCBI Taxonomy" id="269660"/>
    <lineage>
        <taxon>Bacteria</taxon>
        <taxon>Pseudomonadati</taxon>
        <taxon>Pseudomonadota</taxon>
        <taxon>Alphaproteobacteria</taxon>
        <taxon>Hyphomicrobiales</taxon>
        <taxon>Methylobacteriaceae</taxon>
        <taxon>Methylobacterium</taxon>
    </lineage>
</organism>
<dbReference type="RefSeq" id="WP_350378017.1">
    <property type="nucleotide sequence ID" value="NZ_JBELQD010000006.1"/>
</dbReference>
<protein>
    <submittedName>
        <fullName evidence="2">Glycosyltransferase family A protein</fullName>
        <ecNumber evidence="2">2.4.-.-</ecNumber>
    </submittedName>
</protein>
<dbReference type="Gene3D" id="3.90.550.10">
    <property type="entry name" value="Spore Coat Polysaccharide Biosynthesis Protein SpsA, Chain A"/>
    <property type="match status" value="1"/>
</dbReference>
<dbReference type="EMBL" id="JBELQD010000006">
    <property type="protein sequence ID" value="MER2288369.1"/>
    <property type="molecule type" value="Genomic_DNA"/>
</dbReference>
<dbReference type="InterPro" id="IPR029044">
    <property type="entry name" value="Nucleotide-diphossugar_trans"/>
</dbReference>